<proteinExistence type="predicted"/>
<keyword evidence="2" id="KW-1185">Reference proteome</keyword>
<sequence length="74" mass="8850">MKNYFTITTNRETAEQIRKQCDFDERCSQRSYRLGDIQHHEGFSIVKIEAKRDLITPSDIFWLGHFSAIWKIDN</sequence>
<organism evidence="1 2">
    <name type="scientific">Cyclobacterium xiamenense</name>
    <dbReference type="NCBI Taxonomy" id="1297121"/>
    <lineage>
        <taxon>Bacteria</taxon>
        <taxon>Pseudomonadati</taxon>
        <taxon>Bacteroidota</taxon>
        <taxon>Cytophagia</taxon>
        <taxon>Cytophagales</taxon>
        <taxon>Cyclobacteriaceae</taxon>
        <taxon>Cyclobacterium</taxon>
    </lineage>
</organism>
<dbReference type="EMBL" id="FNZH01000002">
    <property type="protein sequence ID" value="SEJ16238.1"/>
    <property type="molecule type" value="Genomic_DNA"/>
</dbReference>
<reference evidence="2" key="1">
    <citation type="submission" date="2016-10" db="EMBL/GenBank/DDBJ databases">
        <authorList>
            <person name="Varghese N."/>
            <person name="Submissions S."/>
        </authorList>
    </citation>
    <scope>NUCLEOTIDE SEQUENCE [LARGE SCALE GENOMIC DNA]</scope>
    <source>
        <strain evidence="2">IBRC-M 10761</strain>
    </source>
</reference>
<protein>
    <submittedName>
        <fullName evidence="1">Uncharacterized protein</fullName>
    </submittedName>
</protein>
<accession>A0A1H6WH16</accession>
<evidence type="ECO:0000313" key="1">
    <source>
        <dbReference type="EMBL" id="SEJ16238.1"/>
    </source>
</evidence>
<dbReference type="AlphaFoldDB" id="A0A1H6WH16"/>
<dbReference type="Proteomes" id="UP000199403">
    <property type="component" value="Unassembled WGS sequence"/>
</dbReference>
<name>A0A1H6WH16_9BACT</name>
<dbReference type="RefSeq" id="WP_143057586.1">
    <property type="nucleotide sequence ID" value="NZ_FNZH01000002.1"/>
</dbReference>
<gene>
    <name evidence="1" type="ORF">SAMN05192553_102699</name>
</gene>
<evidence type="ECO:0000313" key="2">
    <source>
        <dbReference type="Proteomes" id="UP000199403"/>
    </source>
</evidence>
<dbReference type="STRING" id="1416801.SAMN05192553_102699"/>